<reference evidence="1 2" key="1">
    <citation type="submission" date="2006-04" db="EMBL/GenBank/DDBJ databases">
        <authorList>
            <person name="Nierman W.C."/>
        </authorList>
    </citation>
    <scope>NUCLEOTIDE SEQUENCE [LARGE SCALE GENOMIC DNA]</scope>
    <source>
        <strain evidence="1 2">DW4/3-1</strain>
    </source>
</reference>
<dbReference type="EMBL" id="AAMD01000062">
    <property type="protein sequence ID" value="EAU66172.1"/>
    <property type="molecule type" value="Genomic_DNA"/>
</dbReference>
<proteinExistence type="predicted"/>
<gene>
    <name evidence="1" type="ORF">STIAU_5293</name>
</gene>
<evidence type="ECO:0000313" key="1">
    <source>
        <dbReference type="EMBL" id="EAU66172.1"/>
    </source>
</evidence>
<sequence>MIGIQQLRLLLEQRIRLLEVRGLRLQLSRSRAEPSGSQTRRVRRSRHIATSMKSLTKLFAIR</sequence>
<evidence type="ECO:0000313" key="2">
    <source>
        <dbReference type="Proteomes" id="UP000032702"/>
    </source>
</evidence>
<name>Q090M5_STIAD</name>
<accession>Q090M5</accession>
<comment type="caution">
    <text evidence="1">The sequence shown here is derived from an EMBL/GenBank/DDBJ whole genome shotgun (WGS) entry which is preliminary data.</text>
</comment>
<protein>
    <submittedName>
        <fullName evidence="1">Uncharacterized protein</fullName>
    </submittedName>
</protein>
<dbReference type="Proteomes" id="UP000032702">
    <property type="component" value="Unassembled WGS sequence"/>
</dbReference>
<organism evidence="1 2">
    <name type="scientific">Stigmatella aurantiaca (strain DW4/3-1)</name>
    <dbReference type="NCBI Taxonomy" id="378806"/>
    <lineage>
        <taxon>Bacteria</taxon>
        <taxon>Pseudomonadati</taxon>
        <taxon>Myxococcota</taxon>
        <taxon>Myxococcia</taxon>
        <taxon>Myxococcales</taxon>
        <taxon>Cystobacterineae</taxon>
        <taxon>Archangiaceae</taxon>
        <taxon>Stigmatella</taxon>
    </lineage>
</organism>
<dbReference type="AlphaFoldDB" id="Q090M5"/>